<accession>A0A1C3S6P8</accession>
<proteinExistence type="predicted"/>
<dbReference type="Proteomes" id="UP000279386">
    <property type="component" value="Segment"/>
</dbReference>
<evidence type="ECO:0000313" key="1">
    <source>
        <dbReference type="EMBL" id="SCA80306.1"/>
    </source>
</evidence>
<gene>
    <name evidence="1" type="ORF">PSLUR01_00329</name>
</gene>
<protein>
    <submittedName>
        <fullName evidence="1">Uncharacterized protein</fullName>
    </submittedName>
</protein>
<evidence type="ECO:0000313" key="2">
    <source>
        <dbReference type="Proteomes" id="UP000279386"/>
    </source>
</evidence>
<name>A0A1C3S6P8_9CAUD</name>
<sequence length="96" mass="11633">MNIILIQKTYTLLMKEYTNTYDEKCSANHNMYEFITQEYRDYIYAVLVCRYFSTRKYPKLQIVDVSFYFNGHITIHSLDQDSTTYLNFSFDEVTFL</sequence>
<organism evidence="1 2">
    <name type="scientific">Escherichia phage vB_Eco_slurp01</name>
    <dbReference type="NCBI Taxonomy" id="1874688"/>
    <lineage>
        <taxon>Viruses</taxon>
        <taxon>Duplodnaviria</taxon>
        <taxon>Heunggongvirae</taxon>
        <taxon>Uroviricota</taxon>
        <taxon>Caudoviricetes</taxon>
        <taxon>Asteriusvirus</taxon>
        <taxon>Asteriusvirus PBECO4</taxon>
    </lineage>
</organism>
<reference evidence="1 2" key="1">
    <citation type="submission" date="2016-07" db="EMBL/GenBank/DDBJ databases">
        <authorList>
            <person name="Millard A."/>
        </authorList>
    </citation>
    <scope>NUCLEOTIDE SEQUENCE [LARGE SCALE GENOMIC DNA]</scope>
</reference>
<dbReference type="EMBL" id="LT603033">
    <property type="protein sequence ID" value="SCA80306.1"/>
    <property type="molecule type" value="Genomic_DNA"/>
</dbReference>